<dbReference type="InterPro" id="IPR013785">
    <property type="entry name" value="Aldolase_TIM"/>
</dbReference>
<dbReference type="SMART" id="SM01130">
    <property type="entry name" value="DHDPS"/>
    <property type="match status" value="1"/>
</dbReference>
<dbReference type="NCBIfam" id="NF002958">
    <property type="entry name" value="PRK03620.1"/>
    <property type="match status" value="1"/>
</dbReference>
<dbReference type="RefSeq" id="WP_204055433.1">
    <property type="nucleotide sequence ID" value="NZ_BAAAGP010000001.1"/>
</dbReference>
<evidence type="ECO:0000313" key="7">
    <source>
        <dbReference type="EMBL" id="GIH37728.1"/>
    </source>
</evidence>
<dbReference type="EMBL" id="BOOC01000002">
    <property type="protein sequence ID" value="GIH37728.1"/>
    <property type="molecule type" value="Genomic_DNA"/>
</dbReference>
<name>A0ABQ4FSP6_9ACTN</name>
<dbReference type="PANTHER" id="PTHR12128:SF19">
    <property type="entry name" value="5-DEHYDRO-4-DEOXYGLUCARATE DEHYDRATASE 2-RELATED"/>
    <property type="match status" value="1"/>
</dbReference>
<dbReference type="PANTHER" id="PTHR12128">
    <property type="entry name" value="DIHYDRODIPICOLINATE SYNTHASE"/>
    <property type="match status" value="1"/>
</dbReference>
<gene>
    <name evidence="7" type="ORF">Mco01_07280</name>
</gene>
<sequence>MRLEGVLFFPVTPFRADGTLDEDALRVHVERGVSAGAGGVFAACGTGEFNALGLDEYERVVRISVEATAGRVPVFSGAGGALPFARACAETAERAGADGLLLLPPYLVTAPPTGLVRYFTEVAGATGLSSIVYQRGNARFTPEAAAALAALPNVMGFKDGLGDLDLLQRIILAVRESTDREFTFFNGLPTAEMTVQAYRGIGVQLYSSAVFCFVPEVALAFHKAVTAGDDDLARRLLAGFYRPLVELRDLVPGYAVALIKAGVTLRGLDAGVVRPPLLDAAPEHVERLRQIMDRGLEIVGC</sequence>
<dbReference type="EC" id="4.2.1.41" evidence="5"/>
<reference evidence="7 8" key="1">
    <citation type="submission" date="2021-01" db="EMBL/GenBank/DDBJ databases">
        <title>Whole genome shotgun sequence of Microbispora corallina NBRC 16416.</title>
        <authorList>
            <person name="Komaki H."/>
            <person name="Tamura T."/>
        </authorList>
    </citation>
    <scope>NUCLEOTIDE SEQUENCE [LARGE SCALE GENOMIC DNA]</scope>
    <source>
        <strain evidence="7 8">NBRC 16416</strain>
    </source>
</reference>
<evidence type="ECO:0000256" key="4">
    <source>
        <dbReference type="ARBA" id="ARBA00023239"/>
    </source>
</evidence>
<keyword evidence="4 5" id="KW-0456">Lyase</keyword>
<protein>
    <recommendedName>
        <fullName evidence="5">Probable 5-dehydro-4-deoxyglucarate dehydratase</fullName>
        <ecNumber evidence="5">4.2.1.41</ecNumber>
    </recommendedName>
    <alternativeName>
        <fullName evidence="5">5-keto-4-deoxy-glucarate dehydratase</fullName>
        <shortName evidence="5">KDGDH</shortName>
    </alternativeName>
</protein>
<comment type="similarity">
    <text evidence="3 5 6">Belongs to the DapA family.</text>
</comment>
<dbReference type="Gene3D" id="3.20.20.70">
    <property type="entry name" value="Aldolase class I"/>
    <property type="match status" value="1"/>
</dbReference>
<comment type="catalytic activity">
    <reaction evidence="1 5">
        <text>5-dehydro-4-deoxy-D-glucarate + H(+) = 2,5-dioxopentanoate + CO2 + H2O</text>
        <dbReference type="Rhea" id="RHEA:24608"/>
        <dbReference type="ChEBI" id="CHEBI:15377"/>
        <dbReference type="ChEBI" id="CHEBI:15378"/>
        <dbReference type="ChEBI" id="CHEBI:16526"/>
        <dbReference type="ChEBI" id="CHEBI:42819"/>
        <dbReference type="ChEBI" id="CHEBI:58136"/>
        <dbReference type="EC" id="4.2.1.41"/>
    </reaction>
</comment>
<evidence type="ECO:0000256" key="5">
    <source>
        <dbReference type="HAMAP-Rule" id="MF_00694"/>
    </source>
</evidence>
<dbReference type="PIRSF" id="PIRSF001365">
    <property type="entry name" value="DHDPS"/>
    <property type="match status" value="1"/>
</dbReference>
<dbReference type="Pfam" id="PF00701">
    <property type="entry name" value="DHDPS"/>
    <property type="match status" value="1"/>
</dbReference>
<organism evidence="7 8">
    <name type="scientific">Microbispora corallina</name>
    <dbReference type="NCBI Taxonomy" id="83302"/>
    <lineage>
        <taxon>Bacteria</taxon>
        <taxon>Bacillati</taxon>
        <taxon>Actinomycetota</taxon>
        <taxon>Actinomycetes</taxon>
        <taxon>Streptosporangiales</taxon>
        <taxon>Streptosporangiaceae</taxon>
        <taxon>Microbispora</taxon>
    </lineage>
</organism>
<dbReference type="HAMAP" id="MF_00694">
    <property type="entry name" value="KDGDH"/>
    <property type="match status" value="1"/>
</dbReference>
<dbReference type="InterPro" id="IPR017655">
    <property type="entry name" value="Dehydro-deoxyglucarate_dehyd"/>
</dbReference>
<accession>A0ABQ4FSP6</accession>
<proteinExistence type="inferred from homology"/>
<evidence type="ECO:0000256" key="3">
    <source>
        <dbReference type="ARBA" id="ARBA00007592"/>
    </source>
</evidence>
<keyword evidence="8" id="KW-1185">Reference proteome</keyword>
<comment type="caution">
    <text evidence="7">The sequence shown here is derived from an EMBL/GenBank/DDBJ whole genome shotgun (WGS) entry which is preliminary data.</text>
</comment>
<dbReference type="Proteomes" id="UP000603904">
    <property type="component" value="Unassembled WGS sequence"/>
</dbReference>
<evidence type="ECO:0000256" key="1">
    <source>
        <dbReference type="ARBA" id="ARBA00001446"/>
    </source>
</evidence>
<dbReference type="InterPro" id="IPR002220">
    <property type="entry name" value="DapA-like"/>
</dbReference>
<evidence type="ECO:0000256" key="6">
    <source>
        <dbReference type="PIRNR" id="PIRNR001365"/>
    </source>
</evidence>
<comment type="pathway">
    <text evidence="2 5">Carbohydrate acid metabolism; D-glucarate degradation; 2,5-dioxopentanoate from D-glucarate: step 2/2.</text>
</comment>
<evidence type="ECO:0000313" key="8">
    <source>
        <dbReference type="Proteomes" id="UP000603904"/>
    </source>
</evidence>
<dbReference type="SUPFAM" id="SSF51569">
    <property type="entry name" value="Aldolase"/>
    <property type="match status" value="1"/>
</dbReference>
<evidence type="ECO:0000256" key="2">
    <source>
        <dbReference type="ARBA" id="ARBA00004983"/>
    </source>
</evidence>